<dbReference type="PANTHER" id="PTHR15944">
    <property type="entry name" value="FARNESYLCYSTEINE LYASE"/>
    <property type="match status" value="1"/>
</dbReference>
<name>A0AAV6UEC9_9ARAC</name>
<evidence type="ECO:0000256" key="2">
    <source>
        <dbReference type="ARBA" id="ARBA00009967"/>
    </source>
</evidence>
<evidence type="ECO:0000313" key="12">
    <source>
        <dbReference type="Proteomes" id="UP000827092"/>
    </source>
</evidence>
<dbReference type="Gene3D" id="3.50.50.60">
    <property type="entry name" value="FAD/NAD(P)-binding domain"/>
    <property type="match status" value="1"/>
</dbReference>
<dbReference type="PIRSF" id="PIRSF036292">
    <property type="entry name" value="Prenylcysteine_oxidase"/>
    <property type="match status" value="1"/>
</dbReference>
<dbReference type="GO" id="GO:0030328">
    <property type="term" value="P:prenylcysteine catabolic process"/>
    <property type="evidence" value="ECO:0007669"/>
    <property type="project" value="UniProtKB-UniRule"/>
</dbReference>
<dbReference type="EMBL" id="JAFNEN010000507">
    <property type="protein sequence ID" value="KAG8181576.1"/>
    <property type="molecule type" value="Genomic_DNA"/>
</dbReference>
<dbReference type="InterPro" id="IPR036188">
    <property type="entry name" value="FAD/NAD-bd_sf"/>
</dbReference>
<keyword evidence="6 8" id="KW-0560">Oxidoreductase</keyword>
<dbReference type="AlphaFoldDB" id="A0AAV6UEC9"/>
<sequence>MLRLFLGACLFSFCGISVCKSIIPKIGIVGGGIGGTSCAFFLRELFGKTLEITLFERNTIGGRLNVVNVDGKYYESGGSVIHPTNKHMVEFLKILGLEAKKPQGGTFGIYDGKKFVFRESDWYFVTMADFFWRYGFSVFELWKEVKAVLDDFSRIYKLQEQEQAFTTVYGMLEYMSPSFKNMTQETLHSHLLKKSFSKLLLDELVQSVMMVNYGQTNNISAFAGFVSLAGADSNLWSVEGGNKLVAEGLLQKSEASAINGEVIEIELLTDGTYALTYIETSTGETLRLFYDIVIIAAPFIKDSQNIKFINFKKDFKQYETTFHKTIATFVKGSLNPLAFHAPNVPKEVLTFQPNLLFNSIGRVHPVNDVKNREDDEVYKVFSQQPIPKSDLDEYFKDIEMIKERDWLAYPHYDPPESLPPFFLYPGLYYVNAIELTASAMEMSAIAAKNVALLAFNLWNNMVDKVDHHNRVYKDEL</sequence>
<evidence type="ECO:0000256" key="9">
    <source>
        <dbReference type="SAM" id="SignalP"/>
    </source>
</evidence>
<keyword evidence="7" id="KW-0325">Glycoprotein</keyword>
<protein>
    <recommendedName>
        <fullName evidence="10">Prenylcysteine lyase domain-containing protein</fullName>
    </recommendedName>
</protein>
<proteinExistence type="inferred from homology"/>
<feature type="signal peptide" evidence="9">
    <location>
        <begin position="1"/>
        <end position="21"/>
    </location>
</feature>
<evidence type="ECO:0000313" key="11">
    <source>
        <dbReference type="EMBL" id="KAG8181576.1"/>
    </source>
</evidence>
<comment type="caution">
    <text evidence="11">The sequence shown here is derived from an EMBL/GenBank/DDBJ whole genome shotgun (WGS) entry which is preliminary data.</text>
</comment>
<evidence type="ECO:0000259" key="10">
    <source>
        <dbReference type="Pfam" id="PF07156"/>
    </source>
</evidence>
<evidence type="ECO:0000256" key="7">
    <source>
        <dbReference type="ARBA" id="ARBA00023180"/>
    </source>
</evidence>
<comment type="similarity">
    <text evidence="2 8">Belongs to the prenylcysteine oxidase family.</text>
</comment>
<evidence type="ECO:0000256" key="5">
    <source>
        <dbReference type="ARBA" id="ARBA00022827"/>
    </source>
</evidence>
<evidence type="ECO:0000256" key="6">
    <source>
        <dbReference type="ARBA" id="ARBA00023002"/>
    </source>
</evidence>
<dbReference type="InterPro" id="IPR017046">
    <property type="entry name" value="Prenylcysteine_Oxase1"/>
</dbReference>
<feature type="chain" id="PRO_5043978185" description="Prenylcysteine lyase domain-containing protein" evidence="9">
    <location>
        <begin position="22"/>
        <end position="476"/>
    </location>
</feature>
<evidence type="ECO:0000256" key="8">
    <source>
        <dbReference type="PIRNR" id="PIRNR036292"/>
    </source>
</evidence>
<keyword evidence="4 9" id="KW-0732">Signal</keyword>
<evidence type="ECO:0000256" key="4">
    <source>
        <dbReference type="ARBA" id="ARBA00022729"/>
    </source>
</evidence>
<feature type="domain" description="Prenylcysteine lyase" evidence="10">
    <location>
        <begin position="117"/>
        <end position="466"/>
    </location>
</feature>
<dbReference type="Proteomes" id="UP000827092">
    <property type="component" value="Unassembled WGS sequence"/>
</dbReference>
<keyword evidence="3 8" id="KW-0285">Flavoprotein</keyword>
<accession>A0AAV6UEC9</accession>
<gene>
    <name evidence="11" type="ORF">JTE90_017326</name>
</gene>
<dbReference type="GO" id="GO:0030327">
    <property type="term" value="P:prenylated protein catabolic process"/>
    <property type="evidence" value="ECO:0007669"/>
    <property type="project" value="TreeGrafter"/>
</dbReference>
<comment type="cofactor">
    <cofactor evidence="1 8">
        <name>FAD</name>
        <dbReference type="ChEBI" id="CHEBI:57692"/>
    </cofactor>
</comment>
<dbReference type="SUPFAM" id="SSF51905">
    <property type="entry name" value="FAD/NAD(P)-binding domain"/>
    <property type="match status" value="1"/>
</dbReference>
<organism evidence="11 12">
    <name type="scientific">Oedothorax gibbosus</name>
    <dbReference type="NCBI Taxonomy" id="931172"/>
    <lineage>
        <taxon>Eukaryota</taxon>
        <taxon>Metazoa</taxon>
        <taxon>Ecdysozoa</taxon>
        <taxon>Arthropoda</taxon>
        <taxon>Chelicerata</taxon>
        <taxon>Arachnida</taxon>
        <taxon>Araneae</taxon>
        <taxon>Araneomorphae</taxon>
        <taxon>Entelegynae</taxon>
        <taxon>Araneoidea</taxon>
        <taxon>Linyphiidae</taxon>
        <taxon>Erigoninae</taxon>
        <taxon>Oedothorax</taxon>
    </lineage>
</organism>
<dbReference type="GO" id="GO:0001735">
    <property type="term" value="F:prenylcysteine oxidase activity"/>
    <property type="evidence" value="ECO:0007669"/>
    <property type="project" value="UniProtKB-UniRule"/>
</dbReference>
<dbReference type="Pfam" id="PF13450">
    <property type="entry name" value="NAD_binding_8"/>
    <property type="match status" value="1"/>
</dbReference>
<reference evidence="11 12" key="1">
    <citation type="journal article" date="2022" name="Nat. Ecol. Evol.">
        <title>A masculinizing supergene underlies an exaggerated male reproductive morph in a spider.</title>
        <authorList>
            <person name="Hendrickx F."/>
            <person name="De Corte Z."/>
            <person name="Sonet G."/>
            <person name="Van Belleghem S.M."/>
            <person name="Kostlbacher S."/>
            <person name="Vangestel C."/>
        </authorList>
    </citation>
    <scope>NUCLEOTIDE SEQUENCE [LARGE SCALE GENOMIC DNA]</scope>
    <source>
        <strain evidence="11">W744_W776</strain>
    </source>
</reference>
<keyword evidence="5 8" id="KW-0274">FAD</keyword>
<evidence type="ECO:0000256" key="3">
    <source>
        <dbReference type="ARBA" id="ARBA00022630"/>
    </source>
</evidence>
<dbReference type="InterPro" id="IPR010795">
    <property type="entry name" value="Prenylcys_lyase"/>
</dbReference>
<keyword evidence="12" id="KW-1185">Reference proteome</keyword>
<dbReference type="PANTHER" id="PTHR15944:SF0">
    <property type="entry name" value="PRENYLCYSTEINE LYASE DOMAIN-CONTAINING PROTEIN"/>
    <property type="match status" value="1"/>
</dbReference>
<dbReference type="Pfam" id="PF07156">
    <property type="entry name" value="Prenylcys_lyase"/>
    <property type="match status" value="1"/>
</dbReference>
<evidence type="ECO:0000256" key="1">
    <source>
        <dbReference type="ARBA" id="ARBA00001974"/>
    </source>
</evidence>